<dbReference type="RefSeq" id="WP_049994717.1">
    <property type="nucleotide sequence ID" value="NZ_CP031310.1"/>
</dbReference>
<name>A0A4D6HCF4_9EURY</name>
<dbReference type="GO" id="GO:0005507">
    <property type="term" value="F:copper ion binding"/>
    <property type="evidence" value="ECO:0007669"/>
    <property type="project" value="InterPro"/>
</dbReference>
<dbReference type="Pfam" id="PF00127">
    <property type="entry name" value="Copper-bind"/>
    <property type="match status" value="1"/>
</dbReference>
<dbReference type="PROSITE" id="PS51318">
    <property type="entry name" value="TAT"/>
    <property type="match status" value="1"/>
</dbReference>
<evidence type="ECO:0000256" key="2">
    <source>
        <dbReference type="ARBA" id="ARBA00023008"/>
    </source>
</evidence>
<dbReference type="OrthoDB" id="186995at2157"/>
<dbReference type="STRING" id="1457250.GCA_000755225_00762"/>
<protein>
    <submittedName>
        <fullName evidence="5">Halocyanin domain-containing protein</fullName>
    </submittedName>
</protein>
<dbReference type="EMBL" id="CP031310">
    <property type="protein sequence ID" value="QCC51669.1"/>
    <property type="molecule type" value="Genomic_DNA"/>
</dbReference>
<dbReference type="InterPro" id="IPR008972">
    <property type="entry name" value="Cupredoxin"/>
</dbReference>
<evidence type="ECO:0000259" key="4">
    <source>
        <dbReference type="Pfam" id="PF00127"/>
    </source>
</evidence>
<evidence type="ECO:0000256" key="3">
    <source>
        <dbReference type="SAM" id="MobiDB-lite"/>
    </source>
</evidence>
<proteinExistence type="predicted"/>
<dbReference type="PROSITE" id="PS51257">
    <property type="entry name" value="PROKAR_LIPOPROTEIN"/>
    <property type="match status" value="1"/>
</dbReference>
<dbReference type="GO" id="GO:0009055">
    <property type="term" value="F:electron transfer activity"/>
    <property type="evidence" value="ECO:0007669"/>
    <property type="project" value="InterPro"/>
</dbReference>
<sequence>MQQNRRRFLHLSGAAALAAIAGCSSTGGNGNGNGNGNSNGDTTTTTDSGNGNGNGNGDGTASFDGWLDGTDNFDGTVVDATGESQVTIDVGASANGGSFGFAPPVVTVDPGTTVVWEWTGDGGVHNVVGENMDFRSGDPTGDAGNTFEQTFEDDATVKYYCNPHRQSGMKGVVVVGEGSEADDTDDGDTSDYGWEDATWDSYWYSLYNMSTNIAMSGNGVPFPLNEQMEELQSQRMPAMLEAADTDRPPINQPNLTFAAFTEGDPSFTQQPVLEDDTGRPDGTTLAWDKSNSSGVVSPSSLAWTHLKGVTWAKNFETHFETLPAEIAAKFRAQLLTTLAQVGINAAILVGGSRGNGALTHGDSFEFLSEYRPAEGQIEDETRRPHHHAAMVWFLSDITSLAQNGWFGYVNPRPLIPKEAGADGVFDMDIGIQEIADGVAEATMNFFTPAEIVEMESTRSVGLMLAAIGYYGTQAGSEEATESAADYANALADELATHVEGDGRVADGAANQAATQGIVGQGLLWAGQLDGVDREPLASDVLGYMIDELWDEQAGTFATGTDDDVYTITARDAGDVTGGINAADAVLDMDVRDIYARYFNQTFNRGRLQRAERPQSRDESAEYTLPLPPAAGGEHGQAAVYNAEIEYDTTADEWSVTDDSFDTEGALYLANQDIWIGQWAGDFYQGRGVPGESDTPPN</sequence>
<reference evidence="5 6" key="1">
    <citation type="journal article" date="2019" name="Nat. Commun.">
        <title>A new type of DNA phosphorothioation-based antiviral system in archaea.</title>
        <authorList>
            <person name="Xiong L."/>
            <person name="Liu S."/>
            <person name="Chen S."/>
            <person name="Xiao Y."/>
            <person name="Zhu B."/>
            <person name="Gao Y."/>
            <person name="Zhang Y."/>
            <person name="Chen B."/>
            <person name="Luo J."/>
            <person name="Deng Z."/>
            <person name="Chen X."/>
            <person name="Wang L."/>
            <person name="Chen S."/>
        </authorList>
    </citation>
    <scope>NUCLEOTIDE SEQUENCE [LARGE SCALE GENOMIC DNA]</scope>
    <source>
        <strain evidence="5 6">CBA1105</strain>
    </source>
</reference>
<evidence type="ECO:0000256" key="1">
    <source>
        <dbReference type="ARBA" id="ARBA00022723"/>
    </source>
</evidence>
<gene>
    <name evidence="5" type="ORF">DV733_10670</name>
</gene>
<dbReference type="AlphaFoldDB" id="A0A4D6HCF4"/>
<dbReference type="Proteomes" id="UP000296706">
    <property type="component" value="Chromosome"/>
</dbReference>
<dbReference type="InterPro" id="IPR006311">
    <property type="entry name" value="TAT_signal"/>
</dbReference>
<accession>A0A4D6HCF4</accession>
<feature type="compositionally biased region" description="Basic and acidic residues" evidence="3">
    <location>
        <begin position="608"/>
        <end position="619"/>
    </location>
</feature>
<feature type="domain" description="Blue (type 1) copper" evidence="4">
    <location>
        <begin position="92"/>
        <end position="175"/>
    </location>
</feature>
<feature type="region of interest" description="Disordered" evidence="3">
    <location>
        <begin position="32"/>
        <end position="67"/>
    </location>
</feature>
<keyword evidence="6" id="KW-1185">Reference proteome</keyword>
<evidence type="ECO:0000313" key="5">
    <source>
        <dbReference type="EMBL" id="QCC51669.1"/>
    </source>
</evidence>
<dbReference type="InterPro" id="IPR017533">
    <property type="entry name" value="Halocyanin"/>
</dbReference>
<dbReference type="NCBIfam" id="TIGR03102">
    <property type="entry name" value="halo_cynanin"/>
    <property type="match status" value="1"/>
</dbReference>
<feature type="compositionally biased region" description="Low complexity" evidence="3">
    <location>
        <begin position="38"/>
        <end position="49"/>
    </location>
</feature>
<dbReference type="InterPro" id="IPR000923">
    <property type="entry name" value="BlueCu_1"/>
</dbReference>
<dbReference type="CDD" id="cd04220">
    <property type="entry name" value="Halocyanin"/>
    <property type="match status" value="1"/>
</dbReference>
<organism evidence="5 6">
    <name type="scientific">Halapricum salinum</name>
    <dbReference type="NCBI Taxonomy" id="1457250"/>
    <lineage>
        <taxon>Archaea</taxon>
        <taxon>Methanobacteriati</taxon>
        <taxon>Methanobacteriota</taxon>
        <taxon>Stenosarchaea group</taxon>
        <taxon>Halobacteria</taxon>
        <taxon>Halobacteriales</taxon>
        <taxon>Haloarculaceae</taxon>
        <taxon>Halapricum</taxon>
    </lineage>
</organism>
<dbReference type="KEGG" id="hsn:DV733_10670"/>
<feature type="region of interest" description="Disordered" evidence="3">
    <location>
        <begin position="269"/>
        <end position="292"/>
    </location>
</feature>
<dbReference type="Gene3D" id="2.60.40.420">
    <property type="entry name" value="Cupredoxins - blue copper proteins"/>
    <property type="match status" value="1"/>
</dbReference>
<keyword evidence="2" id="KW-0186">Copper</keyword>
<feature type="region of interest" description="Disordered" evidence="3">
    <location>
        <begin position="608"/>
        <end position="633"/>
    </location>
</feature>
<keyword evidence="1" id="KW-0479">Metal-binding</keyword>
<evidence type="ECO:0000313" key="6">
    <source>
        <dbReference type="Proteomes" id="UP000296706"/>
    </source>
</evidence>
<dbReference type="GeneID" id="39848331"/>
<dbReference type="SUPFAM" id="SSF49503">
    <property type="entry name" value="Cupredoxins"/>
    <property type="match status" value="1"/>
</dbReference>